<comment type="pathway">
    <text evidence="1 5">Carbohydrate metabolism; hexose metabolism.</text>
</comment>
<protein>
    <recommendedName>
        <fullName evidence="5">Aldose 1-epimerase</fullName>
        <ecNumber evidence="5">5.1.3.3</ecNumber>
    </recommendedName>
</protein>
<dbReference type="Proteomes" id="UP001208041">
    <property type="component" value="Unassembled WGS sequence"/>
</dbReference>
<dbReference type="RefSeq" id="WP_263954247.1">
    <property type="nucleotide sequence ID" value="NZ_JAOYFC010000002.1"/>
</dbReference>
<evidence type="ECO:0000256" key="3">
    <source>
        <dbReference type="ARBA" id="ARBA00023235"/>
    </source>
</evidence>
<dbReference type="InterPro" id="IPR047215">
    <property type="entry name" value="Galactose_mutarotase-like"/>
</dbReference>
<feature type="active site" description="Proton donor" evidence="6">
    <location>
        <position position="174"/>
    </location>
</feature>
<sequence length="334" mass="36063">MALLKTVARTSDGASIDEVTLESNVASVSFLTAGAATRDWRVSHKGREIPVVLSYDDPAVYLENPSYFGAIAGRVANRTAGGRFTLDGKSYQCTQNEGENMLHGGALGLARRLWTVALDTANNAARFTYHSADGEEGFPGAVDFTVTVSLNGAALTYEMEARSDQVTPINMAQHNYYNLMGEGTIWDHKLHLAANRYTPVDDALIPTGEILGIANSRFDFRQPTLIKDADSEQLGIDHNFVLEGSAPAAVLNAPNGLSLTLETEQPGLQVYTGAYLDNSVAGLNGREHVKHGGICLEPQTFPNALNQAGFEARFATPDVPYKQKLTVTIEEGRE</sequence>
<comment type="similarity">
    <text evidence="2 5">Belongs to the aldose epimerase family.</text>
</comment>
<dbReference type="Pfam" id="PF01263">
    <property type="entry name" value="Aldose_epim"/>
    <property type="match status" value="1"/>
</dbReference>
<evidence type="ECO:0000256" key="6">
    <source>
        <dbReference type="PIRSR" id="PIRSR005096-1"/>
    </source>
</evidence>
<evidence type="ECO:0000256" key="2">
    <source>
        <dbReference type="ARBA" id="ARBA00006206"/>
    </source>
</evidence>
<accession>A0AAE3LSB0</accession>
<dbReference type="GO" id="GO:0006006">
    <property type="term" value="P:glucose metabolic process"/>
    <property type="evidence" value="ECO:0007669"/>
    <property type="project" value="TreeGrafter"/>
</dbReference>
<keyword evidence="4 5" id="KW-0119">Carbohydrate metabolism</keyword>
<dbReference type="InterPro" id="IPR014718">
    <property type="entry name" value="GH-type_carb-bd"/>
</dbReference>
<dbReference type="GO" id="GO:0033499">
    <property type="term" value="P:galactose catabolic process via UDP-galactose, Leloir pathway"/>
    <property type="evidence" value="ECO:0007669"/>
    <property type="project" value="TreeGrafter"/>
</dbReference>
<evidence type="ECO:0000313" key="10">
    <source>
        <dbReference type="Proteomes" id="UP001208041"/>
    </source>
</evidence>
<dbReference type="AlphaFoldDB" id="A0AAE3LSB0"/>
<evidence type="ECO:0000256" key="5">
    <source>
        <dbReference type="PIRNR" id="PIRNR005096"/>
    </source>
</evidence>
<proteinExistence type="inferred from homology"/>
<name>A0AAE3LSB0_9RHOB</name>
<dbReference type="GO" id="GO:0030246">
    <property type="term" value="F:carbohydrate binding"/>
    <property type="evidence" value="ECO:0007669"/>
    <property type="project" value="InterPro"/>
</dbReference>
<feature type="binding site" evidence="8">
    <location>
        <begin position="174"/>
        <end position="176"/>
    </location>
    <ligand>
        <name>beta-D-galactose</name>
        <dbReference type="ChEBI" id="CHEBI:27667"/>
    </ligand>
</feature>
<evidence type="ECO:0000256" key="1">
    <source>
        <dbReference type="ARBA" id="ARBA00005028"/>
    </source>
</evidence>
<dbReference type="InterPro" id="IPR011013">
    <property type="entry name" value="Gal_mutarotase_sf_dom"/>
</dbReference>
<dbReference type="Gene3D" id="2.70.98.10">
    <property type="match status" value="1"/>
</dbReference>
<dbReference type="EMBL" id="JAOYFC010000002">
    <property type="protein sequence ID" value="MCV6825374.1"/>
    <property type="molecule type" value="Genomic_DNA"/>
</dbReference>
<dbReference type="PANTHER" id="PTHR10091">
    <property type="entry name" value="ALDOSE-1-EPIMERASE"/>
    <property type="match status" value="1"/>
</dbReference>
<dbReference type="SUPFAM" id="SSF74650">
    <property type="entry name" value="Galactose mutarotase-like"/>
    <property type="match status" value="1"/>
</dbReference>
<evidence type="ECO:0000256" key="7">
    <source>
        <dbReference type="PIRSR" id="PIRSR005096-2"/>
    </source>
</evidence>
<comment type="catalytic activity">
    <reaction evidence="5">
        <text>alpha-D-glucose = beta-D-glucose</text>
        <dbReference type="Rhea" id="RHEA:10264"/>
        <dbReference type="ChEBI" id="CHEBI:15903"/>
        <dbReference type="ChEBI" id="CHEBI:17925"/>
        <dbReference type="EC" id="5.1.3.3"/>
    </reaction>
</comment>
<feature type="binding site" evidence="8">
    <location>
        <begin position="77"/>
        <end position="78"/>
    </location>
    <ligand>
        <name>beta-D-galactose</name>
        <dbReference type="ChEBI" id="CHEBI:27667"/>
    </ligand>
</feature>
<dbReference type="CDD" id="cd09019">
    <property type="entry name" value="galactose_mutarotase_like"/>
    <property type="match status" value="1"/>
</dbReference>
<evidence type="ECO:0000256" key="8">
    <source>
        <dbReference type="PIRSR" id="PIRSR005096-3"/>
    </source>
</evidence>
<dbReference type="InterPro" id="IPR008183">
    <property type="entry name" value="Aldose_1/G6P_1-epimerase"/>
</dbReference>
<gene>
    <name evidence="9" type="ORF">OH136_12485</name>
</gene>
<evidence type="ECO:0000313" key="9">
    <source>
        <dbReference type="EMBL" id="MCV6825374.1"/>
    </source>
</evidence>
<dbReference type="PIRSF" id="PIRSF005096">
    <property type="entry name" value="GALM"/>
    <property type="match status" value="1"/>
</dbReference>
<reference evidence="9" key="1">
    <citation type="submission" date="2022-10" db="EMBL/GenBank/DDBJ databases">
        <authorList>
            <person name="Yue Y."/>
        </authorList>
    </citation>
    <scope>NUCLEOTIDE SEQUENCE</scope>
    <source>
        <strain evidence="9">Z654</strain>
    </source>
</reference>
<evidence type="ECO:0000256" key="4">
    <source>
        <dbReference type="ARBA" id="ARBA00023277"/>
    </source>
</evidence>
<feature type="active site" description="Proton acceptor" evidence="6">
    <location>
        <position position="297"/>
    </location>
</feature>
<dbReference type="PANTHER" id="PTHR10091:SF0">
    <property type="entry name" value="GALACTOSE MUTAROTASE"/>
    <property type="match status" value="1"/>
</dbReference>
<keyword evidence="3 5" id="KW-0413">Isomerase</keyword>
<organism evidence="9 10">
    <name type="scientific">Halocynthiibacter halioticoli</name>
    <dbReference type="NCBI Taxonomy" id="2986804"/>
    <lineage>
        <taxon>Bacteria</taxon>
        <taxon>Pseudomonadati</taxon>
        <taxon>Pseudomonadota</taxon>
        <taxon>Alphaproteobacteria</taxon>
        <taxon>Rhodobacterales</taxon>
        <taxon>Paracoccaceae</taxon>
        <taxon>Halocynthiibacter</taxon>
    </lineage>
</organism>
<dbReference type="GO" id="GO:0004034">
    <property type="term" value="F:aldose 1-epimerase activity"/>
    <property type="evidence" value="ECO:0007669"/>
    <property type="project" value="UniProtKB-EC"/>
</dbReference>
<keyword evidence="10" id="KW-1185">Reference proteome</keyword>
<comment type="caution">
    <text evidence="9">The sequence shown here is derived from an EMBL/GenBank/DDBJ whole genome shotgun (WGS) entry which is preliminary data.</text>
</comment>
<dbReference type="InterPro" id="IPR015443">
    <property type="entry name" value="Aldose_1-epimerase"/>
</dbReference>
<dbReference type="EC" id="5.1.3.3" evidence="5"/>
<feature type="binding site" evidence="7">
    <location>
        <position position="237"/>
    </location>
    <ligand>
        <name>beta-D-galactose</name>
        <dbReference type="ChEBI" id="CHEBI:27667"/>
    </ligand>
</feature>